<feature type="binding site" evidence="4">
    <location>
        <begin position="10"/>
        <end position="14"/>
    </location>
    <ligand>
        <name>ATP</name>
        <dbReference type="ChEBI" id="CHEBI:30616"/>
    </ligand>
</feature>
<keyword evidence="5" id="KW-0460">Magnesium</keyword>
<accession>A0A3E1RAI0</accession>
<protein>
    <recommendedName>
        <fullName evidence="5">5-formyltetrahydrofolate cyclo-ligase</fullName>
        <ecNumber evidence="5">6.3.3.2</ecNumber>
    </recommendedName>
</protein>
<dbReference type="GO" id="GO:0046872">
    <property type="term" value="F:metal ion binding"/>
    <property type="evidence" value="ECO:0007669"/>
    <property type="project" value="UniProtKB-KW"/>
</dbReference>
<organism evidence="6 7">
    <name type="scientific">Rhodoferax lacus</name>
    <dbReference type="NCBI Taxonomy" id="2184758"/>
    <lineage>
        <taxon>Bacteria</taxon>
        <taxon>Pseudomonadati</taxon>
        <taxon>Pseudomonadota</taxon>
        <taxon>Betaproteobacteria</taxon>
        <taxon>Burkholderiales</taxon>
        <taxon>Comamonadaceae</taxon>
        <taxon>Rhodoferax</taxon>
    </lineage>
</organism>
<keyword evidence="6" id="KW-0436">Ligase</keyword>
<evidence type="ECO:0000313" key="6">
    <source>
        <dbReference type="EMBL" id="RFO96231.1"/>
    </source>
</evidence>
<dbReference type="PIRSF" id="PIRSF006806">
    <property type="entry name" value="FTHF_cligase"/>
    <property type="match status" value="1"/>
</dbReference>
<comment type="catalytic activity">
    <reaction evidence="5">
        <text>(6S)-5-formyl-5,6,7,8-tetrahydrofolate + ATP = (6R)-5,10-methenyltetrahydrofolate + ADP + phosphate</text>
        <dbReference type="Rhea" id="RHEA:10488"/>
        <dbReference type="ChEBI" id="CHEBI:30616"/>
        <dbReference type="ChEBI" id="CHEBI:43474"/>
        <dbReference type="ChEBI" id="CHEBI:57455"/>
        <dbReference type="ChEBI" id="CHEBI:57457"/>
        <dbReference type="ChEBI" id="CHEBI:456216"/>
        <dbReference type="EC" id="6.3.3.2"/>
    </reaction>
</comment>
<keyword evidence="2 4" id="KW-0547">Nucleotide-binding</keyword>
<dbReference type="Pfam" id="PF01812">
    <property type="entry name" value="5-FTHF_cyc-lig"/>
    <property type="match status" value="1"/>
</dbReference>
<dbReference type="OrthoDB" id="9801938at2"/>
<evidence type="ECO:0000256" key="3">
    <source>
        <dbReference type="ARBA" id="ARBA00022840"/>
    </source>
</evidence>
<dbReference type="RefSeq" id="WP_117178484.1">
    <property type="nucleotide sequence ID" value="NZ_QFZK01000009.1"/>
</dbReference>
<dbReference type="EMBL" id="QFZK01000009">
    <property type="protein sequence ID" value="RFO96231.1"/>
    <property type="molecule type" value="Genomic_DNA"/>
</dbReference>
<dbReference type="AlphaFoldDB" id="A0A3E1RAI0"/>
<dbReference type="EC" id="6.3.3.2" evidence="5"/>
<dbReference type="InterPro" id="IPR024185">
    <property type="entry name" value="FTHF_cligase-like_sf"/>
</dbReference>
<dbReference type="GO" id="GO:0030272">
    <property type="term" value="F:5-formyltetrahydrofolate cyclo-ligase activity"/>
    <property type="evidence" value="ECO:0007669"/>
    <property type="project" value="UniProtKB-EC"/>
</dbReference>
<dbReference type="Proteomes" id="UP000260665">
    <property type="component" value="Unassembled WGS sequence"/>
</dbReference>
<feature type="binding site" evidence="4">
    <location>
        <position position="61"/>
    </location>
    <ligand>
        <name>substrate</name>
    </ligand>
</feature>
<comment type="caution">
    <text evidence="6">The sequence shown here is derived from an EMBL/GenBank/DDBJ whole genome shotgun (WGS) entry which is preliminary data.</text>
</comment>
<dbReference type="GO" id="GO:0035999">
    <property type="term" value="P:tetrahydrofolate interconversion"/>
    <property type="evidence" value="ECO:0007669"/>
    <property type="project" value="TreeGrafter"/>
</dbReference>
<evidence type="ECO:0000256" key="2">
    <source>
        <dbReference type="ARBA" id="ARBA00022741"/>
    </source>
</evidence>
<reference evidence="6 7" key="1">
    <citation type="submission" date="2018-05" db="EMBL/GenBank/DDBJ databases">
        <title>Rhodoferax soyangensis sp.nov., isolated from an oligotrophic freshwater lake.</title>
        <authorList>
            <person name="Park M."/>
        </authorList>
    </citation>
    <scope>NUCLEOTIDE SEQUENCE [LARGE SCALE GENOMIC DNA]</scope>
    <source>
        <strain evidence="6 7">IMCC26218</strain>
    </source>
</reference>
<comment type="cofactor">
    <cofactor evidence="5">
        <name>Mg(2+)</name>
        <dbReference type="ChEBI" id="CHEBI:18420"/>
    </cofactor>
</comment>
<evidence type="ECO:0000313" key="7">
    <source>
        <dbReference type="Proteomes" id="UP000260665"/>
    </source>
</evidence>
<comment type="similarity">
    <text evidence="1 5">Belongs to the 5-formyltetrahydrofolate cyclo-ligase family.</text>
</comment>
<gene>
    <name evidence="6" type="ORF">DIC66_14640</name>
</gene>
<dbReference type="NCBIfam" id="TIGR02727">
    <property type="entry name" value="MTHFS_bact"/>
    <property type="match status" value="1"/>
</dbReference>
<name>A0A3E1RAI0_9BURK</name>
<dbReference type="InterPro" id="IPR037171">
    <property type="entry name" value="NagB/RpiA_transferase-like"/>
</dbReference>
<evidence type="ECO:0000256" key="5">
    <source>
        <dbReference type="RuleBase" id="RU361279"/>
    </source>
</evidence>
<keyword evidence="3 4" id="KW-0067">ATP-binding</keyword>
<dbReference type="InterPro" id="IPR002698">
    <property type="entry name" value="FTHF_cligase"/>
</dbReference>
<dbReference type="GO" id="GO:0009396">
    <property type="term" value="P:folic acid-containing compound biosynthetic process"/>
    <property type="evidence" value="ECO:0007669"/>
    <property type="project" value="TreeGrafter"/>
</dbReference>
<evidence type="ECO:0000256" key="4">
    <source>
        <dbReference type="PIRSR" id="PIRSR006806-1"/>
    </source>
</evidence>
<evidence type="ECO:0000256" key="1">
    <source>
        <dbReference type="ARBA" id="ARBA00010638"/>
    </source>
</evidence>
<proteinExistence type="inferred from homology"/>
<sequence length="190" mass="21432">MQADDIKAWKAALRKELLERRQAVSDADRKAWNTAITRHLVDGFPQLASMTIGIYWPFQGEFDPRNAMRQFRERGATSALPEVVQKAAPLRFKRWWPGVAMARGVYDIPVPHGTEVVQPEAFIMPPVGFDAQGFRLGYGGGFYDRTLASITPRPLTIGVAFELSRVDSIRPQSFDLAMDYVVTERGIFKT</sequence>
<keyword evidence="7" id="KW-1185">Reference proteome</keyword>
<keyword evidence="5" id="KW-0479">Metal-binding</keyword>
<dbReference type="PANTHER" id="PTHR23407:SF1">
    <property type="entry name" value="5-FORMYLTETRAHYDROFOLATE CYCLO-LIGASE"/>
    <property type="match status" value="1"/>
</dbReference>
<dbReference type="PANTHER" id="PTHR23407">
    <property type="entry name" value="ATPASE INHIBITOR/5-FORMYLTETRAHYDROFOLATE CYCLO-LIGASE"/>
    <property type="match status" value="1"/>
</dbReference>
<dbReference type="Gene3D" id="3.40.50.10420">
    <property type="entry name" value="NagB/RpiA/CoA transferase-like"/>
    <property type="match status" value="1"/>
</dbReference>
<dbReference type="SUPFAM" id="SSF100950">
    <property type="entry name" value="NagB/RpiA/CoA transferase-like"/>
    <property type="match status" value="1"/>
</dbReference>
<feature type="binding site" evidence="4">
    <location>
        <begin position="135"/>
        <end position="143"/>
    </location>
    <ligand>
        <name>ATP</name>
        <dbReference type="ChEBI" id="CHEBI:30616"/>
    </ligand>
</feature>
<dbReference type="GO" id="GO:0005524">
    <property type="term" value="F:ATP binding"/>
    <property type="evidence" value="ECO:0007669"/>
    <property type="project" value="UniProtKB-KW"/>
</dbReference>